<reference evidence="2" key="1">
    <citation type="submission" date="2020-05" db="EMBL/GenBank/DDBJ databases">
        <authorList>
            <person name="Chiriac C."/>
            <person name="Salcher M."/>
            <person name="Ghai R."/>
            <person name="Kavagutti S V."/>
        </authorList>
    </citation>
    <scope>NUCLEOTIDE SEQUENCE</scope>
</reference>
<sequence length="167" mass="17825">MQPLGSGFAHISDRIPSSLIARNSPGSTSRTNAAPTISRAADSDATTQPRSSFPITSGRTPWRSRAAYKVCSSINTSEKAPSSFGRTAIALASTFFSSCRPMSAVMISVSVVAPRSFFGTSTSSFWTNSARSPVLVRLPLWARARVPYFVGRRVGCALTHVLDPVVL</sequence>
<dbReference type="AlphaFoldDB" id="A0A6J7PAS3"/>
<feature type="compositionally biased region" description="Polar residues" evidence="1">
    <location>
        <begin position="44"/>
        <end position="57"/>
    </location>
</feature>
<evidence type="ECO:0000313" key="2">
    <source>
        <dbReference type="EMBL" id="CAB5002466.1"/>
    </source>
</evidence>
<accession>A0A6J7PAS3</accession>
<dbReference type="EMBL" id="CAFBOY010000118">
    <property type="protein sequence ID" value="CAB5002466.1"/>
    <property type="molecule type" value="Genomic_DNA"/>
</dbReference>
<name>A0A6J7PAS3_9ZZZZ</name>
<gene>
    <name evidence="2" type="ORF">UFOPK4022_00818</name>
</gene>
<organism evidence="2">
    <name type="scientific">freshwater metagenome</name>
    <dbReference type="NCBI Taxonomy" id="449393"/>
    <lineage>
        <taxon>unclassified sequences</taxon>
        <taxon>metagenomes</taxon>
        <taxon>ecological metagenomes</taxon>
    </lineage>
</organism>
<feature type="region of interest" description="Disordered" evidence="1">
    <location>
        <begin position="19"/>
        <end position="57"/>
    </location>
</feature>
<protein>
    <submittedName>
        <fullName evidence="2">Unannotated protein</fullName>
    </submittedName>
</protein>
<proteinExistence type="predicted"/>
<feature type="compositionally biased region" description="Polar residues" evidence="1">
    <location>
        <begin position="20"/>
        <end position="35"/>
    </location>
</feature>
<evidence type="ECO:0000256" key="1">
    <source>
        <dbReference type="SAM" id="MobiDB-lite"/>
    </source>
</evidence>